<protein>
    <submittedName>
        <fullName evidence="2">Uncharacterized protein</fullName>
    </submittedName>
</protein>
<reference evidence="2" key="2">
    <citation type="submission" date="2023-05" db="EMBL/GenBank/DDBJ databases">
        <authorList>
            <consortium name="Lawrence Berkeley National Laboratory"/>
            <person name="Steindorff A."/>
            <person name="Hensen N."/>
            <person name="Bonometti L."/>
            <person name="Westerberg I."/>
            <person name="Brannstrom I.O."/>
            <person name="Guillou S."/>
            <person name="Cros-Aarteil S."/>
            <person name="Calhoun S."/>
            <person name="Haridas S."/>
            <person name="Kuo A."/>
            <person name="Mondo S."/>
            <person name="Pangilinan J."/>
            <person name="Riley R."/>
            <person name="Labutti K."/>
            <person name="Andreopoulos B."/>
            <person name="Lipzen A."/>
            <person name="Chen C."/>
            <person name="Yanf M."/>
            <person name="Daum C."/>
            <person name="Ng V."/>
            <person name="Clum A."/>
            <person name="Ohm R."/>
            <person name="Martin F."/>
            <person name="Silar P."/>
            <person name="Natvig D."/>
            <person name="Lalanne C."/>
            <person name="Gautier V."/>
            <person name="Ament-Velasquez S.L."/>
            <person name="Kruys A."/>
            <person name="Hutchinson M.I."/>
            <person name="Powell A.J."/>
            <person name="Barry K."/>
            <person name="Miller A.N."/>
            <person name="Grigoriev I.V."/>
            <person name="Debuchy R."/>
            <person name="Gladieux P."/>
            <person name="Thoren M.H."/>
            <person name="Johannesson H."/>
        </authorList>
    </citation>
    <scope>NUCLEOTIDE SEQUENCE</scope>
    <source>
        <strain evidence="2">PSN309</strain>
    </source>
</reference>
<organism evidence="2 3">
    <name type="scientific">Podospora australis</name>
    <dbReference type="NCBI Taxonomy" id="1536484"/>
    <lineage>
        <taxon>Eukaryota</taxon>
        <taxon>Fungi</taxon>
        <taxon>Dikarya</taxon>
        <taxon>Ascomycota</taxon>
        <taxon>Pezizomycotina</taxon>
        <taxon>Sordariomycetes</taxon>
        <taxon>Sordariomycetidae</taxon>
        <taxon>Sordariales</taxon>
        <taxon>Podosporaceae</taxon>
        <taxon>Podospora</taxon>
    </lineage>
</organism>
<proteinExistence type="predicted"/>
<gene>
    <name evidence="2" type="ORF">QBC35DRAFT_479191</name>
</gene>
<feature type="compositionally biased region" description="Polar residues" evidence="1">
    <location>
        <begin position="156"/>
        <end position="171"/>
    </location>
</feature>
<evidence type="ECO:0000313" key="3">
    <source>
        <dbReference type="Proteomes" id="UP001302126"/>
    </source>
</evidence>
<feature type="region of interest" description="Disordered" evidence="1">
    <location>
        <begin position="148"/>
        <end position="171"/>
    </location>
</feature>
<name>A0AAN7AD97_9PEZI</name>
<sequence length="234" mass="26306">MAYCYPVTSAPGAHIYHSDRCSMAETICQLRAERTYILNRLAAAETNPTHCNEVQGGESSKQGTGGSKNDNASSSRNARQTTLDCKTPSLSGPNSKNDEETTALLQAEITKRNRMMANLKEAVRTMEHELAQICFHLDDVSFLKTQEDDKDDDHTVSSPLHQNQIETGNSLQPSNDTLDILRNQVRLRNEEIALLVQLHDRTERQLIQGYAAMEKLNPNTAAERRPVRPEWEEK</sequence>
<dbReference type="Proteomes" id="UP001302126">
    <property type="component" value="Unassembled WGS sequence"/>
</dbReference>
<evidence type="ECO:0000313" key="2">
    <source>
        <dbReference type="EMBL" id="KAK4182304.1"/>
    </source>
</evidence>
<feature type="region of interest" description="Disordered" evidence="1">
    <location>
        <begin position="49"/>
        <end position="101"/>
    </location>
</feature>
<dbReference type="AlphaFoldDB" id="A0AAN7AD97"/>
<comment type="caution">
    <text evidence="2">The sequence shown here is derived from an EMBL/GenBank/DDBJ whole genome shotgun (WGS) entry which is preliminary data.</text>
</comment>
<dbReference type="EMBL" id="MU864686">
    <property type="protein sequence ID" value="KAK4182304.1"/>
    <property type="molecule type" value="Genomic_DNA"/>
</dbReference>
<evidence type="ECO:0000256" key="1">
    <source>
        <dbReference type="SAM" id="MobiDB-lite"/>
    </source>
</evidence>
<reference evidence="2" key="1">
    <citation type="journal article" date="2023" name="Mol. Phylogenet. Evol.">
        <title>Genome-scale phylogeny and comparative genomics of the fungal order Sordariales.</title>
        <authorList>
            <person name="Hensen N."/>
            <person name="Bonometti L."/>
            <person name="Westerberg I."/>
            <person name="Brannstrom I.O."/>
            <person name="Guillou S."/>
            <person name="Cros-Aarteil S."/>
            <person name="Calhoun S."/>
            <person name="Haridas S."/>
            <person name="Kuo A."/>
            <person name="Mondo S."/>
            <person name="Pangilinan J."/>
            <person name="Riley R."/>
            <person name="LaButti K."/>
            <person name="Andreopoulos B."/>
            <person name="Lipzen A."/>
            <person name="Chen C."/>
            <person name="Yan M."/>
            <person name="Daum C."/>
            <person name="Ng V."/>
            <person name="Clum A."/>
            <person name="Steindorff A."/>
            <person name="Ohm R.A."/>
            <person name="Martin F."/>
            <person name="Silar P."/>
            <person name="Natvig D.O."/>
            <person name="Lalanne C."/>
            <person name="Gautier V."/>
            <person name="Ament-Velasquez S.L."/>
            <person name="Kruys A."/>
            <person name="Hutchinson M.I."/>
            <person name="Powell A.J."/>
            <person name="Barry K."/>
            <person name="Miller A.N."/>
            <person name="Grigoriev I.V."/>
            <person name="Debuchy R."/>
            <person name="Gladieux P."/>
            <person name="Hiltunen Thoren M."/>
            <person name="Johannesson H."/>
        </authorList>
    </citation>
    <scope>NUCLEOTIDE SEQUENCE</scope>
    <source>
        <strain evidence="2">PSN309</strain>
    </source>
</reference>
<accession>A0AAN7AD97</accession>
<keyword evidence="3" id="KW-1185">Reference proteome</keyword>
<feature type="compositionally biased region" description="Polar residues" evidence="1">
    <location>
        <begin position="49"/>
        <end position="95"/>
    </location>
</feature>